<evidence type="ECO:0000313" key="3">
    <source>
        <dbReference type="Proteomes" id="UP000825483"/>
    </source>
</evidence>
<dbReference type="Gene3D" id="3.20.20.70">
    <property type="entry name" value="Aldolase class I"/>
    <property type="match status" value="1"/>
</dbReference>
<accession>A0A9R1CBA1</accession>
<dbReference type="Proteomes" id="UP000825483">
    <property type="component" value="Unassembled WGS sequence"/>
</dbReference>
<dbReference type="EMBL" id="BPUB01000002">
    <property type="protein sequence ID" value="GJG59431.1"/>
    <property type="molecule type" value="Genomic_DNA"/>
</dbReference>
<gene>
    <name evidence="2" type="ORF">PRLR5076_22820</name>
</gene>
<dbReference type="InterPro" id="IPR058240">
    <property type="entry name" value="rSAM_sf"/>
</dbReference>
<dbReference type="GO" id="GO:0016491">
    <property type="term" value="F:oxidoreductase activity"/>
    <property type="evidence" value="ECO:0007669"/>
    <property type="project" value="InterPro"/>
</dbReference>
<dbReference type="SUPFAM" id="SSF102114">
    <property type="entry name" value="Radical SAM enzymes"/>
    <property type="match status" value="1"/>
</dbReference>
<dbReference type="InterPro" id="IPR023867">
    <property type="entry name" value="Sulphatase_maturase_rSAM"/>
</dbReference>
<organism evidence="2 3">
    <name type="scientific">Prevotella lacticifex</name>
    <dbReference type="NCBI Taxonomy" id="2854755"/>
    <lineage>
        <taxon>Bacteria</taxon>
        <taxon>Pseudomonadati</taxon>
        <taxon>Bacteroidota</taxon>
        <taxon>Bacteroidia</taxon>
        <taxon>Bacteroidales</taxon>
        <taxon>Prevotellaceae</taxon>
        <taxon>Prevotella</taxon>
    </lineage>
</organism>
<name>A0A9R1CBA1_9BACT</name>
<evidence type="ECO:0000313" key="2">
    <source>
        <dbReference type="EMBL" id="GJG59431.1"/>
    </source>
</evidence>
<dbReference type="AlphaFoldDB" id="A0A9R1CBA1"/>
<protein>
    <recommendedName>
        <fullName evidence="4">SPASM domain-containing protein</fullName>
    </recommendedName>
</protein>
<reference evidence="2" key="1">
    <citation type="journal article" date="2022" name="Int. J. Syst. Evol. Microbiol.">
        <title>Prevotella lacticifex sp. nov., isolated from the rumen of cows.</title>
        <authorList>
            <person name="Shinkai T."/>
            <person name="Ikeyama N."/>
            <person name="Kumagai M."/>
            <person name="Ohmori H."/>
            <person name="Sakamoto M."/>
            <person name="Ohkuma M."/>
            <person name="Mitsumori M."/>
        </authorList>
    </citation>
    <scope>NUCLEOTIDE SEQUENCE</scope>
    <source>
        <strain evidence="2">R5076</strain>
    </source>
</reference>
<keyword evidence="3" id="KW-1185">Reference proteome</keyword>
<sequence length="263" mass="30400">MTIKVGFTTNGYLISNKFIKYFTENPILEAIQVTLDGNKERHNKVRFSFKGDNSYKKITNNIIDCLKHKINIVLRLNISEDTKLDIAKLLHEFVNIEEAKQYLHISIQKVWQSDYSVYDTIDKLLAESRSLGFDSASYFTYPSSIWSTCYADKANNMVINPNGKVFKCTARNFSPVQEEGHIAENGDIRWNAIHEKRIHLSPINDKECINCNIFPICAGGCSQKVLEDKIGKHCNLNKNEKLRIDYARRVLFEKIEQEKIEIK</sequence>
<dbReference type="PANTHER" id="PTHR43273">
    <property type="entry name" value="ANAEROBIC SULFATASE-MATURATING ENZYME HOMOLOG ASLB-RELATED"/>
    <property type="match status" value="1"/>
</dbReference>
<dbReference type="PANTHER" id="PTHR43273:SF3">
    <property type="entry name" value="ANAEROBIC SULFATASE-MATURATING ENZYME HOMOLOG ASLB-RELATED"/>
    <property type="match status" value="1"/>
</dbReference>
<dbReference type="RefSeq" id="WP_224168423.1">
    <property type="nucleotide sequence ID" value="NZ_BPUB01000002.1"/>
</dbReference>
<dbReference type="NCBIfam" id="TIGR04085">
    <property type="entry name" value="rSAM_more_4Fe4S"/>
    <property type="match status" value="1"/>
</dbReference>
<proteinExistence type="predicted"/>
<evidence type="ECO:0008006" key="4">
    <source>
        <dbReference type="Google" id="ProtNLM"/>
    </source>
</evidence>
<comment type="caution">
    <text evidence="2">The sequence shown here is derived from an EMBL/GenBank/DDBJ whole genome shotgun (WGS) entry which is preliminary data.</text>
</comment>
<dbReference type="InterPro" id="IPR023885">
    <property type="entry name" value="4Fe4S-binding_SPASM_dom"/>
</dbReference>
<evidence type="ECO:0000256" key="1">
    <source>
        <dbReference type="ARBA" id="ARBA00001966"/>
    </source>
</evidence>
<comment type="cofactor">
    <cofactor evidence="1">
        <name>[4Fe-4S] cluster</name>
        <dbReference type="ChEBI" id="CHEBI:49883"/>
    </cofactor>
</comment>
<dbReference type="InterPro" id="IPR013785">
    <property type="entry name" value="Aldolase_TIM"/>
</dbReference>